<dbReference type="Gene3D" id="1.20.1640.10">
    <property type="entry name" value="Multidrug efflux transporter AcrB transmembrane domain"/>
    <property type="match status" value="2"/>
</dbReference>
<dbReference type="PANTHER" id="PTHR33406">
    <property type="entry name" value="MEMBRANE PROTEIN MJ1562-RELATED"/>
    <property type="match status" value="1"/>
</dbReference>
<dbReference type="InterPro" id="IPR004869">
    <property type="entry name" value="MMPL_dom"/>
</dbReference>
<feature type="transmembrane region" description="Helical" evidence="6">
    <location>
        <begin position="748"/>
        <end position="771"/>
    </location>
</feature>
<dbReference type="RefSeq" id="WP_090679169.1">
    <property type="nucleotide sequence ID" value="NZ_FORU01000008.1"/>
</dbReference>
<keyword evidence="9" id="KW-1185">Reference proteome</keyword>
<sequence length="1222" mass="139681">MENWFYKIYQWGQKNKFLFYSCMLFLLLVSGWGAWNTKFEEDITRILPKSEESNVVVKLLDQLKFSDKITVIIERESEGSTDEMVALATGFLDSLQSEKRFVKNIKGTVDDSSIQQTISFVYEHLPLFLEENDYKLLDNKVHIDSIAPTVAANYRSLISPTSLVSKDFIQKDPFGIGFIALQKLQQLNVGGDFHIIDGFLFDKNETKLFLFIDPVYAGSETKNNSIFIQKLNNLKAKLNQDYAKRVSIDYFGASFVAVANADQIKQDIQKTVVISISVLMLLLMLFYRRIHIPFLLLVPTAISAIIALFILYFIKDAISAISLSIGAILIGITIDYALHILTHYKHSGDIRVLYQDITKPIMMSATTTAIAFLCLVFVHSEALRDLGIFAAITVMGAGVFSLLLIPQLYTPSEKEIASASRIKVLDRIANFPFDTNKWVLGICLLTFGISAFFINKVGFNNDLSTLNYFPEELKQAEQKLEQSLNSESKSLYLTCYGTDLDVILDENSVLYARLKEAKEEGLINQFSTLGDFVVSQKKQEEKIARWNAFWDRKNRKTIEESFQKQGESFGFNKEAYQPFYDILSREYKPLNMMAFKTLNPQIIEEFYTEKEGHYTVSTLVKVSEDKRADFISEFSNTERFMVIDRKEINEAFLGNIVKDFNSLVNYSIIAVFGIMWLFYRRIELALVGLIPIVITGFITAGLMGMFNIEFTIFSTIVCTLIFGQGVDFTIFMTSALQKEYTTGKNEMPLYRASILLAVLTTLLAIGTLVFAKHPALKSISLVSIIGMSVAALISFVLYPYIFRICFTNRQRKGKSPISLRLLLHSSLSFIYFGLCGAFYSLVIRLVMILMPWSEKRKMIVFRKGMGMYMKSVLYSNPFVLKQVKNPYDERFEKPAILIANHTSFLDSLVMGGMVHNKVAFLVNDWVYRSPVFGKAVQSAGFYPVSEGIDGSVDHLKKQLDFGFSLMVFPEGTRSRTNDIQRFHKGAFFLAEQLQLDIIPVYIHGNSETIPKGDTVIYDGHIITTIGKRIAFDDDSFGKNYSERTKLIGRSFKKEFAVIRENLEGVNYFKKKLFLAYLYKKPEIVKEVKKDFEKYSYHYYELNKQLGSKDTIVHVGNDLGQLDLLLVLQQSKRKVFSFISNEERRSVAQHTYVNQIRKLVYWDSLEVVPSATLLISNLDEVIPLEYIKQFSKVILLKKEGVSLSLAPDYERVLENEFLEIWKL</sequence>
<feature type="transmembrane region" description="Helical" evidence="6">
    <location>
        <begin position="686"/>
        <end position="706"/>
    </location>
</feature>
<feature type="transmembrane region" description="Helical" evidence="6">
    <location>
        <begin position="827"/>
        <end position="852"/>
    </location>
</feature>
<feature type="transmembrane region" description="Helical" evidence="6">
    <location>
        <begin position="361"/>
        <end position="380"/>
    </location>
</feature>
<evidence type="ECO:0000313" key="9">
    <source>
        <dbReference type="Proteomes" id="UP000243887"/>
    </source>
</evidence>
<feature type="transmembrane region" description="Helical" evidence="6">
    <location>
        <begin position="783"/>
        <end position="806"/>
    </location>
</feature>
<organism evidence="8 9">
    <name type="scientific">Myroides guanonis</name>
    <dbReference type="NCBI Taxonomy" id="1150112"/>
    <lineage>
        <taxon>Bacteria</taxon>
        <taxon>Pseudomonadati</taxon>
        <taxon>Bacteroidota</taxon>
        <taxon>Flavobacteriia</taxon>
        <taxon>Flavobacteriales</taxon>
        <taxon>Flavobacteriaceae</taxon>
        <taxon>Myroides</taxon>
    </lineage>
</organism>
<protein>
    <recommendedName>
        <fullName evidence="7">Phospholipid/glycerol acyltransferase domain-containing protein</fullName>
    </recommendedName>
</protein>
<evidence type="ECO:0000256" key="3">
    <source>
        <dbReference type="ARBA" id="ARBA00022692"/>
    </source>
</evidence>
<dbReference type="AlphaFoldDB" id="A0A1I3RLC7"/>
<proteinExistence type="predicted"/>
<gene>
    <name evidence="8" type="ORF">SAMN04487893_10894</name>
</gene>
<dbReference type="GO" id="GO:0016746">
    <property type="term" value="F:acyltransferase activity"/>
    <property type="evidence" value="ECO:0007669"/>
    <property type="project" value="InterPro"/>
</dbReference>
<feature type="transmembrane region" description="Helical" evidence="6">
    <location>
        <begin position="294"/>
        <end position="314"/>
    </location>
</feature>
<accession>A0A1I3RLC7</accession>
<feature type="transmembrane region" description="Helical" evidence="6">
    <location>
        <begin position="320"/>
        <end position="341"/>
    </location>
</feature>
<dbReference type="SUPFAM" id="SSF82866">
    <property type="entry name" value="Multidrug efflux transporter AcrB transmembrane domain"/>
    <property type="match status" value="2"/>
</dbReference>
<dbReference type="InterPro" id="IPR002123">
    <property type="entry name" value="Plipid/glycerol_acylTrfase"/>
</dbReference>
<reference evidence="9" key="1">
    <citation type="submission" date="2016-10" db="EMBL/GenBank/DDBJ databases">
        <authorList>
            <person name="Varghese N."/>
            <person name="Submissions S."/>
        </authorList>
    </citation>
    <scope>NUCLEOTIDE SEQUENCE [LARGE SCALE GENOMIC DNA]</scope>
    <source>
        <strain evidence="9">DSM 26542</strain>
    </source>
</reference>
<comment type="subcellular location">
    <subcellularLocation>
        <location evidence="1">Cell membrane</location>
        <topology evidence="1">Multi-pass membrane protein</topology>
    </subcellularLocation>
</comment>
<evidence type="ECO:0000256" key="5">
    <source>
        <dbReference type="ARBA" id="ARBA00023136"/>
    </source>
</evidence>
<evidence type="ECO:0000259" key="7">
    <source>
        <dbReference type="SMART" id="SM00563"/>
    </source>
</evidence>
<name>A0A1I3RLC7_9FLAO</name>
<evidence type="ECO:0000256" key="2">
    <source>
        <dbReference type="ARBA" id="ARBA00022475"/>
    </source>
</evidence>
<evidence type="ECO:0000256" key="4">
    <source>
        <dbReference type="ARBA" id="ARBA00022989"/>
    </source>
</evidence>
<feature type="transmembrane region" description="Helical" evidence="6">
    <location>
        <begin position="712"/>
        <end position="736"/>
    </location>
</feature>
<feature type="transmembrane region" description="Helical" evidence="6">
    <location>
        <begin position="386"/>
        <end position="405"/>
    </location>
</feature>
<evidence type="ECO:0000256" key="1">
    <source>
        <dbReference type="ARBA" id="ARBA00004651"/>
    </source>
</evidence>
<dbReference type="SUPFAM" id="SSF69593">
    <property type="entry name" value="Glycerol-3-phosphate (1)-acyltransferase"/>
    <property type="match status" value="1"/>
</dbReference>
<dbReference type="Pfam" id="PF03176">
    <property type="entry name" value="MMPL"/>
    <property type="match status" value="2"/>
</dbReference>
<evidence type="ECO:0000256" key="6">
    <source>
        <dbReference type="SAM" id="Phobius"/>
    </source>
</evidence>
<feature type="transmembrane region" description="Helical" evidence="6">
    <location>
        <begin position="17"/>
        <end position="35"/>
    </location>
</feature>
<keyword evidence="5 6" id="KW-0472">Membrane</keyword>
<dbReference type="Proteomes" id="UP000243887">
    <property type="component" value="Unassembled WGS sequence"/>
</dbReference>
<feature type="domain" description="Phospholipid/glycerol acyltransferase" evidence="7">
    <location>
        <begin position="895"/>
        <end position="1005"/>
    </location>
</feature>
<keyword evidence="4 6" id="KW-1133">Transmembrane helix</keyword>
<dbReference type="InterPro" id="IPR050545">
    <property type="entry name" value="Mycobact_MmpL"/>
</dbReference>
<feature type="transmembrane region" description="Helical" evidence="6">
    <location>
        <begin position="438"/>
        <end position="454"/>
    </location>
</feature>
<dbReference type="PANTHER" id="PTHR33406:SF13">
    <property type="entry name" value="MEMBRANE PROTEIN YDFJ"/>
    <property type="match status" value="1"/>
</dbReference>
<evidence type="ECO:0000313" key="8">
    <source>
        <dbReference type="EMBL" id="SFJ47424.1"/>
    </source>
</evidence>
<keyword evidence="3 6" id="KW-0812">Transmembrane</keyword>
<dbReference type="OrthoDB" id="9803035at2"/>
<keyword evidence="2" id="KW-1003">Cell membrane</keyword>
<dbReference type="SMART" id="SM00563">
    <property type="entry name" value="PlsC"/>
    <property type="match status" value="1"/>
</dbReference>
<dbReference type="GO" id="GO:0005886">
    <property type="term" value="C:plasma membrane"/>
    <property type="evidence" value="ECO:0007669"/>
    <property type="project" value="UniProtKB-SubCell"/>
</dbReference>
<dbReference type="Pfam" id="PF01553">
    <property type="entry name" value="Acyltransferase"/>
    <property type="match status" value="1"/>
</dbReference>
<dbReference type="CDD" id="cd07989">
    <property type="entry name" value="LPLAT_AGPAT-like"/>
    <property type="match status" value="1"/>
</dbReference>
<dbReference type="STRING" id="1150112.SAMN04487893_10894"/>
<dbReference type="EMBL" id="FORU01000008">
    <property type="protein sequence ID" value="SFJ47424.1"/>
    <property type="molecule type" value="Genomic_DNA"/>
</dbReference>